<feature type="compositionally biased region" description="Polar residues" evidence="2">
    <location>
        <begin position="269"/>
        <end position="278"/>
    </location>
</feature>
<evidence type="ECO:0000313" key="4">
    <source>
        <dbReference type="EMBL" id="KAK3178367.1"/>
    </source>
</evidence>
<dbReference type="GO" id="GO:0003700">
    <property type="term" value="F:DNA-binding transcription factor activity"/>
    <property type="evidence" value="ECO:0007669"/>
    <property type="project" value="InterPro"/>
</dbReference>
<dbReference type="EMBL" id="JASNWA010000003">
    <property type="protein sequence ID" value="KAK3178367.1"/>
    <property type="molecule type" value="Genomic_DNA"/>
</dbReference>
<protein>
    <recommendedName>
        <fullName evidence="3">BZIP domain-containing protein</fullName>
    </recommendedName>
</protein>
<dbReference type="SUPFAM" id="SSF57959">
    <property type="entry name" value="Leucine zipper domain"/>
    <property type="match status" value="1"/>
</dbReference>
<feature type="compositionally biased region" description="Polar residues" evidence="2">
    <location>
        <begin position="394"/>
        <end position="411"/>
    </location>
</feature>
<feature type="domain" description="BZIP" evidence="3">
    <location>
        <begin position="303"/>
        <end position="366"/>
    </location>
</feature>
<feature type="region of interest" description="Disordered" evidence="2">
    <location>
        <begin position="1"/>
        <end position="75"/>
    </location>
</feature>
<dbReference type="CDD" id="cd14810">
    <property type="entry name" value="bZIP_u1"/>
    <property type="match status" value="1"/>
</dbReference>
<feature type="compositionally biased region" description="Low complexity" evidence="2">
    <location>
        <begin position="42"/>
        <end position="61"/>
    </location>
</feature>
<name>A0AAD9ZIN3_9LECA</name>
<dbReference type="Gene3D" id="1.20.5.170">
    <property type="match status" value="1"/>
</dbReference>
<dbReference type="InterPro" id="IPR004827">
    <property type="entry name" value="bZIP"/>
</dbReference>
<feature type="compositionally biased region" description="Basic and acidic residues" evidence="2">
    <location>
        <begin position="1"/>
        <end position="11"/>
    </location>
</feature>
<dbReference type="SMART" id="SM00338">
    <property type="entry name" value="BRLZ"/>
    <property type="match status" value="1"/>
</dbReference>
<feature type="region of interest" description="Disordered" evidence="2">
    <location>
        <begin position="393"/>
        <end position="431"/>
    </location>
</feature>
<keyword evidence="1" id="KW-0175">Coiled coil</keyword>
<evidence type="ECO:0000256" key="1">
    <source>
        <dbReference type="SAM" id="Coils"/>
    </source>
</evidence>
<feature type="compositionally biased region" description="Polar residues" evidence="2">
    <location>
        <begin position="62"/>
        <end position="71"/>
    </location>
</feature>
<feature type="region of interest" description="Disordered" evidence="2">
    <location>
        <begin position="196"/>
        <end position="243"/>
    </location>
</feature>
<dbReference type="Pfam" id="PF00170">
    <property type="entry name" value="bZIP_1"/>
    <property type="match status" value="1"/>
</dbReference>
<accession>A0AAD9ZIN3</accession>
<organism evidence="4 5">
    <name type="scientific">Lepraria neglecta</name>
    <dbReference type="NCBI Taxonomy" id="209136"/>
    <lineage>
        <taxon>Eukaryota</taxon>
        <taxon>Fungi</taxon>
        <taxon>Dikarya</taxon>
        <taxon>Ascomycota</taxon>
        <taxon>Pezizomycotina</taxon>
        <taxon>Lecanoromycetes</taxon>
        <taxon>OSLEUM clade</taxon>
        <taxon>Lecanoromycetidae</taxon>
        <taxon>Lecanorales</taxon>
        <taxon>Lecanorineae</taxon>
        <taxon>Stereocaulaceae</taxon>
        <taxon>Lepraria</taxon>
    </lineage>
</organism>
<dbReference type="PROSITE" id="PS50217">
    <property type="entry name" value="BZIP"/>
    <property type="match status" value="1"/>
</dbReference>
<feature type="coiled-coil region" evidence="1">
    <location>
        <begin position="328"/>
        <end position="362"/>
    </location>
</feature>
<feature type="region of interest" description="Disordered" evidence="2">
    <location>
        <begin position="255"/>
        <end position="316"/>
    </location>
</feature>
<feature type="compositionally biased region" description="Low complexity" evidence="2">
    <location>
        <begin position="420"/>
        <end position="431"/>
    </location>
</feature>
<dbReference type="InterPro" id="IPR046347">
    <property type="entry name" value="bZIP_sf"/>
</dbReference>
<dbReference type="Proteomes" id="UP001276659">
    <property type="component" value="Unassembled WGS sequence"/>
</dbReference>
<gene>
    <name evidence="4" type="ORF">OEA41_000502</name>
</gene>
<feature type="compositionally biased region" description="Polar residues" evidence="2">
    <location>
        <begin position="31"/>
        <end position="41"/>
    </location>
</feature>
<evidence type="ECO:0000259" key="3">
    <source>
        <dbReference type="PROSITE" id="PS50217"/>
    </source>
</evidence>
<evidence type="ECO:0000313" key="5">
    <source>
        <dbReference type="Proteomes" id="UP001276659"/>
    </source>
</evidence>
<keyword evidence="5" id="KW-1185">Reference proteome</keyword>
<feature type="compositionally biased region" description="Basic and acidic residues" evidence="2">
    <location>
        <begin position="293"/>
        <end position="310"/>
    </location>
</feature>
<feature type="compositionally biased region" description="Low complexity" evidence="2">
    <location>
        <begin position="196"/>
        <end position="236"/>
    </location>
</feature>
<sequence>MMTTTFKREPSTEPSQASQPGCFDPFDFINYDQTIVPTPSISPLSTNSSATPTSSSSNTLTPIQPSPQTFRPPSHQYDEYKQQTSFAVGALANTYGVNQMDQWPLSSKQQYYGMAATMPPVDGYFGTNTTDDMLDFGTAPSQNASGNMDLDFGSPSDMKAPNTDFINPAAIIGHETAPRTLPSQIHPGRVYPGMHQQAALAKAQADAQQQQSMVQQQRNTASHSRQTSRSGSSARAPTDPHVEESISRLLNQMRHSSVASSNDDDAATPTASGSQSHSARMRKDEEDMDEDERLLASEEGKKLSSKERRQLRNKVSARAFRSRRKEYIGQLEGEIAAKSQEADELRIKNEELTAENTRLADLTRMLLSSSAFSTFLADLSGTSVPANVPANIPELSQTQSHNSTARLQSATPRKDVNPNQAASRQQQSQVQNNHHVGLTMIPEEPTFEYNATESTNTGYTDNMEFGLYDAQVYAVTEVPQGPAVDTMKFAMLHGKSSNFVGPYPATDDAKDAPADINFMPAAPEKVEMPEPIEAPVEIDVSDPAFALFVDQPASSTVTTCTVAPEDRIFGEIELEKAFGRVELTVEEEPSESGEVGSATLERFERLCSKLDAASARVGAITAHL</sequence>
<proteinExistence type="predicted"/>
<comment type="caution">
    <text evidence="4">The sequence shown here is derived from an EMBL/GenBank/DDBJ whole genome shotgun (WGS) entry which is preliminary data.</text>
</comment>
<evidence type="ECO:0000256" key="2">
    <source>
        <dbReference type="SAM" id="MobiDB-lite"/>
    </source>
</evidence>
<dbReference type="AlphaFoldDB" id="A0AAD9ZIN3"/>
<reference evidence="4" key="1">
    <citation type="submission" date="2022-11" db="EMBL/GenBank/DDBJ databases">
        <title>Chromosomal genome sequence assembly and mating type (MAT) locus characterization of the leprose asexual lichenized fungus Lepraria neglecta (Nyl.) Erichsen.</title>
        <authorList>
            <person name="Allen J.L."/>
            <person name="Pfeffer B."/>
        </authorList>
    </citation>
    <scope>NUCLEOTIDE SEQUENCE</scope>
    <source>
        <strain evidence="4">Allen 5258</strain>
    </source>
</reference>
<dbReference type="PANTHER" id="PTHR37616:SF2">
    <property type="entry name" value="BZIP DOMAIN-CONTAINING PROTEIN"/>
    <property type="match status" value="1"/>
</dbReference>
<dbReference type="PANTHER" id="PTHR37616">
    <property type="entry name" value="BZIP TRANSCRIPTION FACTOR 60-LIKE"/>
    <property type="match status" value="1"/>
</dbReference>